<keyword evidence="7 15" id="KW-0548">Nucleotidyltransferase</keyword>
<dbReference type="PANTHER" id="PTHR22749">
    <property type="entry name" value="RIBOFLAVIN KINASE/FMN ADENYLYLTRANSFERASE"/>
    <property type="match status" value="1"/>
</dbReference>
<evidence type="ECO:0000256" key="12">
    <source>
        <dbReference type="ARBA" id="ARBA00023268"/>
    </source>
</evidence>
<dbReference type="EC" id="2.7.7.2" evidence="15"/>
<dbReference type="GO" id="GO:0003919">
    <property type="term" value="F:FMN adenylyltransferase activity"/>
    <property type="evidence" value="ECO:0007669"/>
    <property type="project" value="UniProtKB-UniRule"/>
</dbReference>
<organism evidence="17 18">
    <name type="scientific">Prevotella aff. ruminicola Tc2-24</name>
    <dbReference type="NCBI Taxonomy" id="81582"/>
    <lineage>
        <taxon>Bacteria</taxon>
        <taxon>Pseudomonadati</taxon>
        <taxon>Bacteroidota</taxon>
        <taxon>Bacteroidia</taxon>
        <taxon>Bacteroidales</taxon>
        <taxon>Prevotellaceae</taxon>
        <taxon>Prevotella</taxon>
    </lineage>
</organism>
<protein>
    <recommendedName>
        <fullName evidence="15">Riboflavin biosynthesis protein</fullName>
    </recommendedName>
    <domain>
        <recommendedName>
            <fullName evidence="15">Riboflavin kinase</fullName>
            <ecNumber evidence="15">2.7.1.26</ecNumber>
        </recommendedName>
        <alternativeName>
            <fullName evidence="15">Flavokinase</fullName>
        </alternativeName>
    </domain>
    <domain>
        <recommendedName>
            <fullName evidence="15">FMN adenylyltransferase</fullName>
            <ecNumber evidence="15">2.7.7.2</ecNumber>
        </recommendedName>
        <alternativeName>
            <fullName evidence="15">FAD pyrophosphorylase</fullName>
        </alternativeName>
        <alternativeName>
            <fullName evidence="15">FAD synthase</fullName>
        </alternativeName>
    </domain>
</protein>
<evidence type="ECO:0000256" key="11">
    <source>
        <dbReference type="ARBA" id="ARBA00022840"/>
    </source>
</evidence>
<dbReference type="FunFam" id="3.40.50.620:FF:000021">
    <property type="entry name" value="Riboflavin biosynthesis protein"/>
    <property type="match status" value="1"/>
</dbReference>
<dbReference type="GO" id="GO:0009231">
    <property type="term" value="P:riboflavin biosynthetic process"/>
    <property type="evidence" value="ECO:0007669"/>
    <property type="project" value="InterPro"/>
</dbReference>
<dbReference type="RefSeq" id="WP_091915360.1">
    <property type="nucleotide sequence ID" value="NZ_FOIQ01000002.1"/>
</dbReference>
<dbReference type="PIRSF" id="PIRSF004491">
    <property type="entry name" value="FAD_Synth"/>
    <property type="match status" value="1"/>
</dbReference>
<evidence type="ECO:0000256" key="1">
    <source>
        <dbReference type="ARBA" id="ARBA00002121"/>
    </source>
</evidence>
<keyword evidence="6 15" id="KW-0808">Transferase</keyword>
<comment type="similarity">
    <text evidence="15">Belongs to the ribF family.</text>
</comment>
<evidence type="ECO:0000313" key="18">
    <source>
        <dbReference type="Proteomes" id="UP000199373"/>
    </source>
</evidence>
<keyword evidence="5 15" id="KW-0288">FMN</keyword>
<evidence type="ECO:0000256" key="14">
    <source>
        <dbReference type="ARBA" id="ARBA00049494"/>
    </source>
</evidence>
<dbReference type="EC" id="2.7.1.26" evidence="15"/>
<dbReference type="EMBL" id="FOIQ01000002">
    <property type="protein sequence ID" value="SEW00526.1"/>
    <property type="molecule type" value="Genomic_DNA"/>
</dbReference>
<keyword evidence="10 15" id="KW-0274">FAD</keyword>
<keyword evidence="18" id="KW-1185">Reference proteome</keyword>
<dbReference type="NCBIfam" id="TIGR00083">
    <property type="entry name" value="ribF"/>
    <property type="match status" value="1"/>
</dbReference>
<evidence type="ECO:0000256" key="13">
    <source>
        <dbReference type="ARBA" id="ARBA00047880"/>
    </source>
</evidence>
<dbReference type="GO" id="GO:0005524">
    <property type="term" value="F:ATP binding"/>
    <property type="evidence" value="ECO:0007669"/>
    <property type="project" value="UniProtKB-UniRule"/>
</dbReference>
<dbReference type="AlphaFoldDB" id="A0A1I0NHE7"/>
<dbReference type="InterPro" id="IPR002606">
    <property type="entry name" value="Riboflavin_kinase_bac"/>
</dbReference>
<gene>
    <name evidence="17" type="ORF">SAMN04487850_1230</name>
</gene>
<comment type="catalytic activity">
    <reaction evidence="13 15">
        <text>riboflavin + ATP = FMN + ADP + H(+)</text>
        <dbReference type="Rhea" id="RHEA:14357"/>
        <dbReference type="ChEBI" id="CHEBI:15378"/>
        <dbReference type="ChEBI" id="CHEBI:30616"/>
        <dbReference type="ChEBI" id="CHEBI:57986"/>
        <dbReference type="ChEBI" id="CHEBI:58210"/>
        <dbReference type="ChEBI" id="CHEBI:456216"/>
        <dbReference type="EC" id="2.7.1.26"/>
    </reaction>
</comment>
<dbReference type="InterPro" id="IPR014729">
    <property type="entry name" value="Rossmann-like_a/b/a_fold"/>
</dbReference>
<evidence type="ECO:0000256" key="3">
    <source>
        <dbReference type="ARBA" id="ARBA00005201"/>
    </source>
</evidence>
<dbReference type="UniPathway" id="UPA00277">
    <property type="reaction ID" value="UER00407"/>
</dbReference>
<dbReference type="SUPFAM" id="SSF52374">
    <property type="entry name" value="Nucleotidylyl transferase"/>
    <property type="match status" value="1"/>
</dbReference>
<evidence type="ECO:0000259" key="16">
    <source>
        <dbReference type="SMART" id="SM00904"/>
    </source>
</evidence>
<dbReference type="PANTHER" id="PTHR22749:SF6">
    <property type="entry name" value="RIBOFLAVIN KINASE"/>
    <property type="match status" value="1"/>
</dbReference>
<dbReference type="InterPro" id="IPR015864">
    <property type="entry name" value="FAD_synthase"/>
</dbReference>
<proteinExistence type="inferred from homology"/>
<dbReference type="Gene3D" id="2.40.30.30">
    <property type="entry name" value="Riboflavin kinase-like"/>
    <property type="match status" value="1"/>
</dbReference>
<evidence type="ECO:0000256" key="6">
    <source>
        <dbReference type="ARBA" id="ARBA00022679"/>
    </source>
</evidence>
<evidence type="ECO:0000256" key="2">
    <source>
        <dbReference type="ARBA" id="ARBA00004726"/>
    </source>
</evidence>
<dbReference type="InterPro" id="IPR015865">
    <property type="entry name" value="Riboflavin_kinase_bac/euk"/>
</dbReference>
<keyword evidence="4 15" id="KW-0285">Flavoprotein</keyword>
<dbReference type="InterPro" id="IPR023468">
    <property type="entry name" value="Riboflavin_kinase"/>
</dbReference>
<comment type="pathway">
    <text evidence="2 15">Cofactor biosynthesis; FAD biosynthesis; FAD from FMN: step 1/1.</text>
</comment>
<name>A0A1I0NHE7_9BACT</name>
<dbReference type="UniPathway" id="UPA00276">
    <property type="reaction ID" value="UER00406"/>
</dbReference>
<dbReference type="SMART" id="SM00904">
    <property type="entry name" value="Flavokinase"/>
    <property type="match status" value="1"/>
</dbReference>
<reference evidence="17 18" key="1">
    <citation type="submission" date="2016-10" db="EMBL/GenBank/DDBJ databases">
        <authorList>
            <person name="de Groot N.N."/>
        </authorList>
    </citation>
    <scope>NUCLEOTIDE SEQUENCE [LARGE SCALE GENOMIC DNA]</scope>
    <source>
        <strain evidence="17 18">TC2-24</strain>
    </source>
</reference>
<comment type="function">
    <text evidence="1">Catalyzes the phosphorylation of riboflavin to FMN followed by the adenylation of FMN to FAD.</text>
</comment>
<dbReference type="Pfam" id="PF01687">
    <property type="entry name" value="Flavokinase"/>
    <property type="match status" value="1"/>
</dbReference>
<dbReference type="Proteomes" id="UP000199373">
    <property type="component" value="Unassembled WGS sequence"/>
</dbReference>
<evidence type="ECO:0000256" key="5">
    <source>
        <dbReference type="ARBA" id="ARBA00022643"/>
    </source>
</evidence>
<evidence type="ECO:0000256" key="10">
    <source>
        <dbReference type="ARBA" id="ARBA00022827"/>
    </source>
</evidence>
<dbReference type="CDD" id="cd02064">
    <property type="entry name" value="FAD_synthetase_N"/>
    <property type="match status" value="1"/>
</dbReference>
<evidence type="ECO:0000256" key="9">
    <source>
        <dbReference type="ARBA" id="ARBA00022777"/>
    </source>
</evidence>
<feature type="domain" description="Riboflavin kinase" evidence="16">
    <location>
        <begin position="184"/>
        <end position="311"/>
    </location>
</feature>
<evidence type="ECO:0000313" key="17">
    <source>
        <dbReference type="EMBL" id="SEW00526.1"/>
    </source>
</evidence>
<keyword evidence="9 15" id="KW-0418">Kinase</keyword>
<comment type="pathway">
    <text evidence="3 15">Cofactor biosynthesis; FMN biosynthesis; FMN from riboflavin (ATP route): step 1/1.</text>
</comment>
<keyword evidence="8 15" id="KW-0547">Nucleotide-binding</keyword>
<keyword evidence="12" id="KW-0511">Multifunctional enzyme</keyword>
<accession>A0A1I0NHE7</accession>
<dbReference type="Gene3D" id="3.40.50.620">
    <property type="entry name" value="HUPs"/>
    <property type="match status" value="1"/>
</dbReference>
<keyword evidence="11 15" id="KW-0067">ATP-binding</keyword>
<evidence type="ECO:0000256" key="7">
    <source>
        <dbReference type="ARBA" id="ARBA00022695"/>
    </source>
</evidence>
<comment type="catalytic activity">
    <reaction evidence="14 15">
        <text>FMN + ATP + H(+) = FAD + diphosphate</text>
        <dbReference type="Rhea" id="RHEA:17237"/>
        <dbReference type="ChEBI" id="CHEBI:15378"/>
        <dbReference type="ChEBI" id="CHEBI:30616"/>
        <dbReference type="ChEBI" id="CHEBI:33019"/>
        <dbReference type="ChEBI" id="CHEBI:57692"/>
        <dbReference type="ChEBI" id="CHEBI:58210"/>
        <dbReference type="EC" id="2.7.7.2"/>
    </reaction>
</comment>
<dbReference type="SUPFAM" id="SSF82114">
    <property type="entry name" value="Riboflavin kinase-like"/>
    <property type="match status" value="1"/>
</dbReference>
<dbReference type="GO" id="GO:0006747">
    <property type="term" value="P:FAD biosynthetic process"/>
    <property type="evidence" value="ECO:0007669"/>
    <property type="project" value="UniProtKB-UniRule"/>
</dbReference>
<dbReference type="InterPro" id="IPR023465">
    <property type="entry name" value="Riboflavin_kinase_dom_sf"/>
</dbReference>
<dbReference type="GO" id="GO:0008531">
    <property type="term" value="F:riboflavin kinase activity"/>
    <property type="evidence" value="ECO:0007669"/>
    <property type="project" value="UniProtKB-UniRule"/>
</dbReference>
<evidence type="ECO:0000256" key="4">
    <source>
        <dbReference type="ARBA" id="ARBA00022630"/>
    </source>
</evidence>
<dbReference type="GO" id="GO:0009398">
    <property type="term" value="P:FMN biosynthetic process"/>
    <property type="evidence" value="ECO:0007669"/>
    <property type="project" value="UniProtKB-UniRule"/>
</dbReference>
<sequence length="315" mass="35416">MKTIWLNQEEKILSPTVATVGVFDGVHRGHQQLIGLVVEKARTQSLTSVVITFDRQPRQILDPTFQPQVLTTLDEKIAVVEGLGVDYFVVLPFTKETAALSARSFMQQILRDQLCVETLITGYDHRFGKNRSEGFDDYVRYGRELGMQVCRGEAVLMDGGQRTISSSVIRDLLLEGKVELMPSCLTRPYQLSGKVTQGEHIGRCLGFPTANLTLDDPCKLIPEAGVYAVWAALEGDGRVWAAMMNIGKRPTFNGQRQTLEVNLFDFEGDLYGQTLSVSFVMRLRAERFFDTPEALKTQLFEDRRMAETVLGVKER</sequence>
<dbReference type="Pfam" id="PF06574">
    <property type="entry name" value="FAD_syn"/>
    <property type="match status" value="1"/>
</dbReference>
<evidence type="ECO:0000256" key="15">
    <source>
        <dbReference type="PIRNR" id="PIRNR004491"/>
    </source>
</evidence>
<evidence type="ECO:0000256" key="8">
    <source>
        <dbReference type="ARBA" id="ARBA00022741"/>
    </source>
</evidence>